<proteinExistence type="predicted"/>
<sequence>MKKVYIICFILFIFSSNYAANILNVRIFYSIQFKDNEFPADVIFIDGNLYILESKSGKLIKIDLKKKEIVKKYHLIDSEGSIGVTFYKEKLFVPIPNKNKINVYSFKNLKKLKEIYVTDPTDIEFYRDKGFVVSNDKHKLIILDAKTLKRIGDFGKVGYYEREFRYPFDLEIDKNGDLYISEVINTRVQILDNKLRFVNFVGKWGVKSGTFYRPKGIDIYNNYLIVADGYIGVIQFFNKNNGDIVYLLGVDGKLYKFLSPVRVRVFNGFLGVVDYYQKKVLIFKLGDISR</sequence>
<protein>
    <recommendedName>
        <fullName evidence="3">6-bladed beta-propeller</fullName>
    </recommendedName>
</protein>
<comment type="caution">
    <text evidence="1">The sequence shown here is derived from an EMBL/GenBank/DDBJ whole genome shotgun (WGS) entry which is preliminary data.</text>
</comment>
<dbReference type="Proteomes" id="UP000322876">
    <property type="component" value="Unassembled WGS sequence"/>
</dbReference>
<dbReference type="RefSeq" id="WP_149265674.1">
    <property type="nucleotide sequence ID" value="NZ_VFJB01000003.1"/>
</dbReference>
<dbReference type="EMBL" id="VFJB01000003">
    <property type="protein sequence ID" value="KAA0258914.1"/>
    <property type="molecule type" value="Genomic_DNA"/>
</dbReference>
<evidence type="ECO:0000313" key="2">
    <source>
        <dbReference type="Proteomes" id="UP000322876"/>
    </source>
</evidence>
<dbReference type="InterPro" id="IPR011042">
    <property type="entry name" value="6-blade_b-propeller_TolB-like"/>
</dbReference>
<gene>
    <name evidence="1" type="ORF">FHQ18_02920</name>
</gene>
<dbReference type="OrthoDB" id="9787204at2"/>
<keyword evidence="2" id="KW-1185">Reference proteome</keyword>
<accession>A0A5A8F443</accession>
<reference evidence="1 2" key="1">
    <citation type="submission" date="2019-06" db="EMBL/GenBank/DDBJ databases">
        <title>Genomic insights into carbon and energy metabolism of Deferribacter autotrophicus revealed new metabolic traits in the phylum Deferribacteres.</title>
        <authorList>
            <person name="Slobodkin A.I."/>
            <person name="Slobodkina G.B."/>
            <person name="Allioux M."/>
            <person name="Alain K."/>
            <person name="Jebbar M."/>
            <person name="Shadrin V."/>
            <person name="Kublanov I.V."/>
            <person name="Toshchakov S.V."/>
            <person name="Bonch-Osmolovskaya E.A."/>
        </authorList>
    </citation>
    <scope>NUCLEOTIDE SEQUENCE [LARGE SCALE GENOMIC DNA]</scope>
    <source>
        <strain evidence="1 2">SL50</strain>
    </source>
</reference>
<evidence type="ECO:0008006" key="3">
    <source>
        <dbReference type="Google" id="ProtNLM"/>
    </source>
</evidence>
<organism evidence="1 2">
    <name type="scientific">Deferribacter autotrophicus</name>
    <dbReference type="NCBI Taxonomy" id="500465"/>
    <lineage>
        <taxon>Bacteria</taxon>
        <taxon>Pseudomonadati</taxon>
        <taxon>Deferribacterota</taxon>
        <taxon>Deferribacteres</taxon>
        <taxon>Deferribacterales</taxon>
        <taxon>Deferribacteraceae</taxon>
        <taxon>Deferribacter</taxon>
    </lineage>
</organism>
<name>A0A5A8F443_9BACT</name>
<dbReference type="Gene3D" id="2.120.10.30">
    <property type="entry name" value="TolB, C-terminal domain"/>
    <property type="match status" value="1"/>
</dbReference>
<dbReference type="SUPFAM" id="SSF75011">
    <property type="entry name" value="3-carboxy-cis,cis-mucoante lactonizing enzyme"/>
    <property type="match status" value="1"/>
</dbReference>
<dbReference type="AlphaFoldDB" id="A0A5A8F443"/>
<evidence type="ECO:0000313" key="1">
    <source>
        <dbReference type="EMBL" id="KAA0258914.1"/>
    </source>
</evidence>